<evidence type="ECO:0000313" key="1">
    <source>
        <dbReference type="EMBL" id="GAC79609.1"/>
    </source>
</evidence>
<dbReference type="AlphaFoldDB" id="M3VEX0"/>
<dbReference type="eggNOG" id="COG2315">
    <property type="taxonomic scope" value="Bacteria"/>
</dbReference>
<dbReference type="EMBL" id="BAOP01000011">
    <property type="protein sequence ID" value="GAC79609.1"/>
    <property type="molecule type" value="Genomic_DNA"/>
</dbReference>
<evidence type="ECO:0000313" key="2">
    <source>
        <dbReference type="Proteomes" id="UP000035009"/>
    </source>
</evidence>
<dbReference type="Gene3D" id="3.90.1150.30">
    <property type="match status" value="1"/>
</dbReference>
<dbReference type="Proteomes" id="UP000035009">
    <property type="component" value="Unassembled WGS sequence"/>
</dbReference>
<dbReference type="Pfam" id="PF04237">
    <property type="entry name" value="YjbR"/>
    <property type="match status" value="1"/>
</dbReference>
<dbReference type="InterPro" id="IPR058532">
    <property type="entry name" value="YjbR/MT2646/Rv2570-like"/>
</dbReference>
<organism evidence="1 2">
    <name type="scientific">Gordonia malaquae NBRC 108250</name>
    <dbReference type="NCBI Taxonomy" id="1223542"/>
    <lineage>
        <taxon>Bacteria</taxon>
        <taxon>Bacillati</taxon>
        <taxon>Actinomycetota</taxon>
        <taxon>Actinomycetes</taxon>
        <taxon>Mycobacteriales</taxon>
        <taxon>Gordoniaceae</taxon>
        <taxon>Gordonia</taxon>
    </lineage>
</organism>
<evidence type="ECO:0008006" key="3">
    <source>
        <dbReference type="Google" id="ProtNLM"/>
    </source>
</evidence>
<accession>M3VEX0</accession>
<dbReference type="STRING" id="410332.SAMN04488550_3143"/>
<name>M3VEX0_GORML</name>
<dbReference type="InterPro" id="IPR038056">
    <property type="entry name" value="YjbR-like_sf"/>
</dbReference>
<reference evidence="1 2" key="1">
    <citation type="submission" date="2013-02" db="EMBL/GenBank/DDBJ databases">
        <title>Whole genome shotgun sequence of Gordonia malaquae NBRC 108250.</title>
        <authorList>
            <person name="Yoshida I."/>
            <person name="Hosoyama A."/>
            <person name="Tsuchikane K."/>
            <person name="Ando Y."/>
            <person name="Baba S."/>
            <person name="Ohji S."/>
            <person name="Hamada M."/>
            <person name="Tamura T."/>
            <person name="Yamazoe A."/>
            <person name="Yamazaki S."/>
            <person name="Fujita N."/>
        </authorList>
    </citation>
    <scope>NUCLEOTIDE SEQUENCE [LARGE SCALE GENOMIC DNA]</scope>
    <source>
        <strain evidence="1 2">NBRC 108250</strain>
    </source>
</reference>
<proteinExistence type="predicted"/>
<gene>
    <name evidence="1" type="ORF">GM1_011_00360</name>
</gene>
<protein>
    <recommendedName>
        <fullName evidence="3">Phosphoribosylglycinamide formyltransferase</fullName>
    </recommendedName>
</protein>
<comment type="caution">
    <text evidence="1">The sequence shown here is derived from an EMBL/GenBank/DDBJ whole genome shotgun (WGS) entry which is preliminary data.</text>
</comment>
<keyword evidence="2" id="KW-1185">Reference proteome</keyword>
<sequence>MVIHAYAGHMPHPIMFDDADPILALLRERALALPEATEKVAHGRPTFRCGKMFAMYGGSRKGETKIVHDNALLFVPDPAERDALVQDERFFVPAYVGAYGWLGIDLALDCDWEEVAELLDAAFRQIAPKRAIALLDG</sequence>
<dbReference type="SUPFAM" id="SSF142906">
    <property type="entry name" value="YjbR-like"/>
    <property type="match status" value="1"/>
</dbReference>